<dbReference type="AlphaFoldDB" id="A0A128EWE4"/>
<feature type="domain" description="STAS" evidence="1">
    <location>
        <begin position="1"/>
        <end position="92"/>
    </location>
</feature>
<dbReference type="EMBL" id="FIZY01000004">
    <property type="protein sequence ID" value="CZF78898.1"/>
    <property type="molecule type" value="Genomic_DNA"/>
</dbReference>
<protein>
    <recommendedName>
        <fullName evidence="1">STAS domain-containing protein</fullName>
    </recommendedName>
</protein>
<reference evidence="3" key="1">
    <citation type="submission" date="2016-02" db="EMBL/GenBank/DDBJ databases">
        <authorList>
            <person name="Rodrigo-Torres Lidia"/>
            <person name="Arahal R.David."/>
        </authorList>
    </citation>
    <scope>NUCLEOTIDE SEQUENCE [LARGE SCALE GENOMIC DNA]</scope>
    <source>
        <strain evidence="3">CECT 8713</strain>
    </source>
</reference>
<dbReference type="InterPro" id="IPR036513">
    <property type="entry name" value="STAS_dom_sf"/>
</dbReference>
<dbReference type="InterPro" id="IPR002645">
    <property type="entry name" value="STAS_dom"/>
</dbReference>
<evidence type="ECO:0000313" key="2">
    <source>
        <dbReference type="EMBL" id="CZF78898.1"/>
    </source>
</evidence>
<dbReference type="Pfam" id="PF13466">
    <property type="entry name" value="STAS_2"/>
    <property type="match status" value="1"/>
</dbReference>
<dbReference type="Proteomes" id="UP000073601">
    <property type="component" value="Unassembled WGS sequence"/>
</dbReference>
<organism evidence="2 3">
    <name type="scientific">Grimontia marina</name>
    <dbReference type="NCBI Taxonomy" id="646534"/>
    <lineage>
        <taxon>Bacteria</taxon>
        <taxon>Pseudomonadati</taxon>
        <taxon>Pseudomonadota</taxon>
        <taxon>Gammaproteobacteria</taxon>
        <taxon>Vibrionales</taxon>
        <taxon>Vibrionaceae</taxon>
        <taxon>Grimontia</taxon>
    </lineage>
</organism>
<dbReference type="PANTHER" id="PTHR35849:SF2">
    <property type="entry name" value="BLR2341 PROTEIN"/>
    <property type="match status" value="1"/>
</dbReference>
<dbReference type="OrthoDB" id="5876963at2"/>
<dbReference type="PANTHER" id="PTHR35849">
    <property type="entry name" value="BLR2341 PROTEIN"/>
    <property type="match status" value="1"/>
</dbReference>
<dbReference type="SUPFAM" id="SSF52091">
    <property type="entry name" value="SpoIIaa-like"/>
    <property type="match status" value="1"/>
</dbReference>
<gene>
    <name evidence="2" type="ORF">GMA8713_00764</name>
</gene>
<dbReference type="InterPro" id="IPR058548">
    <property type="entry name" value="MlaB-like_STAS"/>
</dbReference>
<sequence>MGFSLGEQLDITQVMDLKDRLQAEFEQSDSLLIDGSKVSRVDAPGLQLLLTARNLCNNQSKGWKWEGASGELVGAAKTLGLVEPLGLVDFAE</sequence>
<dbReference type="PROSITE" id="PS50801">
    <property type="entry name" value="STAS"/>
    <property type="match status" value="1"/>
</dbReference>
<keyword evidence="3" id="KW-1185">Reference proteome</keyword>
<name>A0A128EWE4_9GAMM</name>
<dbReference type="RefSeq" id="WP_062705885.1">
    <property type="nucleotide sequence ID" value="NZ_CAWRCI010000004.1"/>
</dbReference>
<proteinExistence type="predicted"/>
<accession>A0A128EWE4</accession>
<evidence type="ECO:0000259" key="1">
    <source>
        <dbReference type="PROSITE" id="PS50801"/>
    </source>
</evidence>
<dbReference type="Gene3D" id="3.30.750.24">
    <property type="entry name" value="STAS domain"/>
    <property type="match status" value="1"/>
</dbReference>
<dbReference type="InterPro" id="IPR052746">
    <property type="entry name" value="MlaB_ABC_Transporter"/>
</dbReference>
<evidence type="ECO:0000313" key="3">
    <source>
        <dbReference type="Proteomes" id="UP000073601"/>
    </source>
</evidence>